<dbReference type="Gene3D" id="3.30.300.70">
    <property type="entry name" value="RimP-like superfamily, N-terminal"/>
    <property type="match status" value="1"/>
</dbReference>
<dbReference type="InterPro" id="IPR028998">
    <property type="entry name" value="RimP_C"/>
</dbReference>
<dbReference type="InterPro" id="IPR003728">
    <property type="entry name" value="Ribosome_maturation_RimP"/>
</dbReference>
<dbReference type="Pfam" id="PF02576">
    <property type="entry name" value="RimP_N"/>
    <property type="match status" value="1"/>
</dbReference>
<comment type="function">
    <text evidence="3">Required for maturation of 30S ribosomal subunits.</text>
</comment>
<dbReference type="NCBIfam" id="NF000928">
    <property type="entry name" value="PRK00092.1-2"/>
    <property type="match status" value="1"/>
</dbReference>
<evidence type="ECO:0000256" key="3">
    <source>
        <dbReference type="HAMAP-Rule" id="MF_01077"/>
    </source>
</evidence>
<evidence type="ECO:0000313" key="7">
    <source>
        <dbReference type="Proteomes" id="UP000005926"/>
    </source>
</evidence>
<evidence type="ECO:0000259" key="4">
    <source>
        <dbReference type="Pfam" id="PF02576"/>
    </source>
</evidence>
<evidence type="ECO:0000259" key="5">
    <source>
        <dbReference type="Pfam" id="PF17384"/>
    </source>
</evidence>
<comment type="caution">
    <text evidence="6">The sequence shown here is derived from an EMBL/GenBank/DDBJ whole genome shotgun (WGS) entry which is preliminary data.</text>
</comment>
<dbReference type="STRING" id="638301.HMPREF0444_0448"/>
<organism evidence="6 7">
    <name type="scientific">Granulicatella adiacens ATCC 49175</name>
    <dbReference type="NCBI Taxonomy" id="638301"/>
    <lineage>
        <taxon>Bacteria</taxon>
        <taxon>Bacillati</taxon>
        <taxon>Bacillota</taxon>
        <taxon>Bacilli</taxon>
        <taxon>Lactobacillales</taxon>
        <taxon>Carnobacteriaceae</taxon>
        <taxon>Granulicatella</taxon>
    </lineage>
</organism>
<dbReference type="Gene3D" id="2.30.30.180">
    <property type="entry name" value="Ribosome maturation factor RimP, C-terminal domain"/>
    <property type="match status" value="1"/>
</dbReference>
<accession>C8NEV3</accession>
<proteinExistence type="inferred from homology"/>
<dbReference type="HOGENOM" id="CLU_070525_2_0_9"/>
<dbReference type="HAMAP" id="MF_01077">
    <property type="entry name" value="RimP"/>
    <property type="match status" value="1"/>
</dbReference>
<dbReference type="eggNOG" id="COG0779">
    <property type="taxonomic scope" value="Bacteria"/>
</dbReference>
<evidence type="ECO:0000313" key="6">
    <source>
        <dbReference type="EMBL" id="EEW37807.1"/>
    </source>
</evidence>
<gene>
    <name evidence="3" type="primary">rimP</name>
    <name evidence="6" type="ORF">HMPREF0444_0448</name>
</gene>
<feature type="domain" description="Ribosome maturation factor RimP C-terminal" evidence="5">
    <location>
        <begin position="98"/>
        <end position="167"/>
    </location>
</feature>
<dbReference type="SUPFAM" id="SSF75420">
    <property type="entry name" value="YhbC-like, N-terminal domain"/>
    <property type="match status" value="1"/>
</dbReference>
<dbReference type="FunFam" id="3.30.300.70:FF:000001">
    <property type="entry name" value="Ribosome maturation factor RimP"/>
    <property type="match status" value="1"/>
</dbReference>
<feature type="domain" description="Ribosome maturation factor RimP N-terminal" evidence="4">
    <location>
        <begin position="23"/>
        <end position="95"/>
    </location>
</feature>
<reference evidence="6 7" key="1">
    <citation type="submission" date="2009-08" db="EMBL/GenBank/DDBJ databases">
        <authorList>
            <person name="Muzny D."/>
            <person name="Qin X."/>
            <person name="Deng J."/>
            <person name="Jiang H."/>
            <person name="Liu Y."/>
            <person name="Qu J."/>
            <person name="Song X.-Z."/>
            <person name="Zhang L."/>
            <person name="Thornton R."/>
            <person name="Coyle M."/>
            <person name="Francisco L."/>
            <person name="Jackson L."/>
            <person name="Javaid M."/>
            <person name="Korchina V."/>
            <person name="Kovar C."/>
            <person name="Mata R."/>
            <person name="Mathew T."/>
            <person name="Ngo R."/>
            <person name="Nguyen L."/>
            <person name="Nguyen N."/>
            <person name="Okwuonu G."/>
            <person name="Ongeri F."/>
            <person name="Pham C."/>
            <person name="Simmons D."/>
            <person name="Wilczek-Boney K."/>
            <person name="Hale W."/>
            <person name="Jakkamsetti A."/>
            <person name="Pham P."/>
            <person name="Ruth R."/>
            <person name="San Lucas F."/>
            <person name="Warren J."/>
            <person name="Zhang J."/>
            <person name="Zhao Z."/>
            <person name="Zhou C."/>
            <person name="Zhu D."/>
            <person name="Lee S."/>
            <person name="Bess C."/>
            <person name="Blankenburg K."/>
            <person name="Forbes L."/>
            <person name="Fu Q."/>
            <person name="Gubbala S."/>
            <person name="Hirani K."/>
            <person name="Jayaseelan J.C."/>
            <person name="Lara F."/>
            <person name="Munidasa M."/>
            <person name="Palculict T."/>
            <person name="Patil S."/>
            <person name="Pu L.-L."/>
            <person name="Saada N."/>
            <person name="Tang L."/>
            <person name="Weissenberger G."/>
            <person name="Zhu Y."/>
            <person name="Hemphill L."/>
            <person name="Shang Y."/>
            <person name="Youmans B."/>
            <person name="Ayvaz T."/>
            <person name="Ross M."/>
            <person name="Santibanez J."/>
            <person name="Aqrawi P."/>
            <person name="Gross S."/>
            <person name="Joshi V."/>
            <person name="Fowler G."/>
            <person name="Nazareth L."/>
            <person name="Reid J."/>
            <person name="Worley K."/>
            <person name="Petrosino J."/>
            <person name="Highlander S."/>
            <person name="Gibbs R."/>
        </authorList>
    </citation>
    <scope>NUCLEOTIDE SEQUENCE [LARGE SCALE GENOMIC DNA]</scope>
    <source>
        <strain evidence="6 7">ATCC 49175</strain>
    </source>
</reference>
<dbReference type="GO" id="GO:0000028">
    <property type="term" value="P:ribosomal small subunit assembly"/>
    <property type="evidence" value="ECO:0007669"/>
    <property type="project" value="TreeGrafter"/>
</dbReference>
<keyword evidence="7" id="KW-1185">Reference proteome</keyword>
<dbReference type="GO" id="GO:0005829">
    <property type="term" value="C:cytosol"/>
    <property type="evidence" value="ECO:0007669"/>
    <property type="project" value="TreeGrafter"/>
</dbReference>
<protein>
    <recommendedName>
        <fullName evidence="3">Ribosome maturation factor RimP</fullName>
    </recommendedName>
</protein>
<keyword evidence="1 3" id="KW-0963">Cytoplasm</keyword>
<comment type="subcellular location">
    <subcellularLocation>
        <location evidence="3">Cytoplasm</location>
    </subcellularLocation>
</comment>
<dbReference type="InterPro" id="IPR035956">
    <property type="entry name" value="RimP_N_sf"/>
</dbReference>
<dbReference type="CDD" id="cd01734">
    <property type="entry name" value="YlxS_C"/>
    <property type="match status" value="1"/>
</dbReference>
<dbReference type="InterPro" id="IPR036847">
    <property type="entry name" value="RimP_C_sf"/>
</dbReference>
<dbReference type="PANTHER" id="PTHR33867">
    <property type="entry name" value="RIBOSOME MATURATION FACTOR RIMP"/>
    <property type="match status" value="1"/>
</dbReference>
<dbReference type="EMBL" id="ACKZ01000011">
    <property type="protein sequence ID" value="EEW37807.1"/>
    <property type="molecule type" value="Genomic_DNA"/>
</dbReference>
<dbReference type="GO" id="GO:0006412">
    <property type="term" value="P:translation"/>
    <property type="evidence" value="ECO:0007669"/>
    <property type="project" value="TreeGrafter"/>
</dbReference>
<keyword evidence="2 3" id="KW-0690">Ribosome biogenesis</keyword>
<name>C8NEV3_9LACT</name>
<dbReference type="Proteomes" id="UP000005926">
    <property type="component" value="Unassembled WGS sequence"/>
</dbReference>
<dbReference type="InterPro" id="IPR028989">
    <property type="entry name" value="RimP_N"/>
</dbReference>
<dbReference type="PANTHER" id="PTHR33867:SF1">
    <property type="entry name" value="RIBOSOME MATURATION FACTOR RIMP"/>
    <property type="match status" value="1"/>
</dbReference>
<sequence>MDSINKEVEAMSKVTETVTELTRDVIQKEGFELFDLEFVKEGKNWFLRFYLDKPGGIDLDDCAFMSEKFSEILDAQNPDPIPQAYFLEVSSPGAERPLRNEEELKAAIGSYVHLSFYQNIEGEKFLEGTLLSVDEETVTLNVQIKTRTKEFTIERKNIAKARLAIKF</sequence>
<dbReference type="SUPFAM" id="SSF74942">
    <property type="entry name" value="YhbC-like, C-terminal domain"/>
    <property type="match status" value="1"/>
</dbReference>
<evidence type="ECO:0000256" key="2">
    <source>
        <dbReference type="ARBA" id="ARBA00022517"/>
    </source>
</evidence>
<evidence type="ECO:0000256" key="1">
    <source>
        <dbReference type="ARBA" id="ARBA00022490"/>
    </source>
</evidence>
<dbReference type="AlphaFoldDB" id="C8NEV3"/>
<dbReference type="Pfam" id="PF17384">
    <property type="entry name" value="DUF150_C"/>
    <property type="match status" value="1"/>
</dbReference>
<comment type="similarity">
    <text evidence="3">Belongs to the RimP family.</text>
</comment>